<dbReference type="PANTHER" id="PTHR42877:SF4">
    <property type="entry name" value="FAD_NAD(P)-BINDING DOMAIN-CONTAINING PROTEIN-RELATED"/>
    <property type="match status" value="1"/>
</dbReference>
<dbReference type="SUPFAM" id="SSF51905">
    <property type="entry name" value="FAD/NAD(P)-binding domain"/>
    <property type="match status" value="2"/>
</dbReference>
<dbReference type="EMBL" id="RKLP01000004">
    <property type="protein sequence ID" value="RVW09717.1"/>
    <property type="molecule type" value="Genomic_DNA"/>
</dbReference>
<dbReference type="PANTHER" id="PTHR42877">
    <property type="entry name" value="L-ORNITHINE N(5)-MONOOXYGENASE-RELATED"/>
    <property type="match status" value="1"/>
</dbReference>
<gene>
    <name evidence="1" type="ORF">EGT67_09665</name>
</gene>
<organism evidence="1 2">
    <name type="scientific">Prescottella agglutinans</name>
    <dbReference type="NCBI Taxonomy" id="1644129"/>
    <lineage>
        <taxon>Bacteria</taxon>
        <taxon>Bacillati</taxon>
        <taxon>Actinomycetota</taxon>
        <taxon>Actinomycetes</taxon>
        <taxon>Mycobacteriales</taxon>
        <taxon>Nocardiaceae</taxon>
        <taxon>Prescottella</taxon>
    </lineage>
</organism>
<dbReference type="InterPro" id="IPR051209">
    <property type="entry name" value="FAD-bind_Monooxygenase_sf"/>
</dbReference>
<keyword evidence="2" id="KW-1185">Reference proteome</keyword>
<dbReference type="OrthoDB" id="5168853at2"/>
<accession>A0A438BFF3</accession>
<evidence type="ECO:0000313" key="2">
    <source>
        <dbReference type="Proteomes" id="UP000286208"/>
    </source>
</evidence>
<proteinExistence type="predicted"/>
<evidence type="ECO:0000313" key="1">
    <source>
        <dbReference type="EMBL" id="RVW09717.1"/>
    </source>
</evidence>
<reference evidence="1 2" key="1">
    <citation type="submission" date="2018-11" db="EMBL/GenBank/DDBJ databases">
        <title>Rhodococcus spongicola sp. nov. and Rhodococcus xishaensis sp. nov. from marine sponges.</title>
        <authorList>
            <person name="Li L."/>
            <person name="Lin H.W."/>
        </authorList>
    </citation>
    <scope>NUCLEOTIDE SEQUENCE [LARGE SCALE GENOMIC DNA]</scope>
    <source>
        <strain evidence="1 2">CCTCC AB2014297</strain>
    </source>
</reference>
<name>A0A438BFF3_9NOCA</name>
<dbReference type="RefSeq" id="WP_127915852.1">
    <property type="nucleotide sequence ID" value="NZ_RKLP01000004.1"/>
</dbReference>
<dbReference type="AlphaFoldDB" id="A0A438BFF3"/>
<comment type="caution">
    <text evidence="1">The sequence shown here is derived from an EMBL/GenBank/DDBJ whole genome shotgun (WGS) entry which is preliminary data.</text>
</comment>
<dbReference type="InterPro" id="IPR036188">
    <property type="entry name" value="FAD/NAD-bd_sf"/>
</dbReference>
<dbReference type="Gene3D" id="3.50.50.60">
    <property type="entry name" value="FAD/NAD(P)-binding domain"/>
    <property type="match status" value="2"/>
</dbReference>
<sequence>MNTYSAQSSAAPAPETAATGSVLIIGSGFSGLAIAAKLEEAGISDWLILEHADRVGGTWRDNTYPGCACDIPSPLYSYSFDQNPNWSHLFAPQPEILEYLETFAHRRGLTGRIRFGRRVAAAEWDERQQTWTVTTADGERYEYTHLVSAVGLLHRPKAPAIPGLENFAGTAFHSAQWNHDYDLTGKRIAVIGTGASAIQFVPAIADQVASMTVFQRSAPWIMPKADRPFDEDEKRKLRRFPILKWYRRARLYWQHEERAEGFTNVASDNDKTVAYARRHLERQVPDPELRAKLTPDYALGCKRLLISSNYYPALMKSHVNLVNEGIREITATSVITDTGEVIDADCIIFGTGFDAQNALAEVDIIGRTGMLLDKAWATGMNAYLGTTVNGFPNFFILCGPNTGLGHNSQVFMIERQVRYTIAAIKAARRRGSIEVTAQAQGRFRAWLHAQMSHTVWNAGGCTSWYLDPRTGENTLLWPSSTVDFWKKTVRIKPSDYTFTKSRGISR</sequence>
<dbReference type="Pfam" id="PF13738">
    <property type="entry name" value="Pyr_redox_3"/>
    <property type="match status" value="1"/>
</dbReference>
<protein>
    <submittedName>
        <fullName evidence="1">NAD(P)/FAD-dependent oxidoreductase</fullName>
    </submittedName>
</protein>
<dbReference type="PRINTS" id="PR00411">
    <property type="entry name" value="PNDRDTASEI"/>
</dbReference>
<dbReference type="Proteomes" id="UP000286208">
    <property type="component" value="Unassembled WGS sequence"/>
</dbReference>